<feature type="domain" description="CHK kinase-like" evidence="1">
    <location>
        <begin position="122"/>
        <end position="310"/>
    </location>
</feature>
<dbReference type="PANTHER" id="PTHR11012:SF56">
    <property type="entry name" value="CHK KINASE-LIKE DOMAIN-CONTAINING PROTEIN-RELATED"/>
    <property type="match status" value="1"/>
</dbReference>
<dbReference type="EMBL" id="WJQU01000001">
    <property type="protein sequence ID" value="KAJ6649181.1"/>
    <property type="molecule type" value="Genomic_DNA"/>
</dbReference>
<dbReference type="Gene3D" id="3.90.1200.10">
    <property type="match status" value="1"/>
</dbReference>
<dbReference type="SMART" id="SM00587">
    <property type="entry name" value="CHK"/>
    <property type="match status" value="1"/>
</dbReference>
<evidence type="ECO:0000313" key="3">
    <source>
        <dbReference type="Proteomes" id="UP001151699"/>
    </source>
</evidence>
<keyword evidence="3" id="KW-1185">Reference proteome</keyword>
<dbReference type="InterPro" id="IPR015897">
    <property type="entry name" value="CHK_kinase-like"/>
</dbReference>
<dbReference type="Proteomes" id="UP001151699">
    <property type="component" value="Chromosome A"/>
</dbReference>
<accession>A0A9Q0NF89</accession>
<dbReference type="PANTHER" id="PTHR11012">
    <property type="entry name" value="PROTEIN KINASE-LIKE DOMAIN-CONTAINING"/>
    <property type="match status" value="1"/>
</dbReference>
<evidence type="ECO:0000313" key="2">
    <source>
        <dbReference type="EMBL" id="KAJ6649181.1"/>
    </source>
</evidence>
<dbReference type="InterPro" id="IPR011009">
    <property type="entry name" value="Kinase-like_dom_sf"/>
</dbReference>
<dbReference type="InterPro" id="IPR004119">
    <property type="entry name" value="EcKL"/>
</dbReference>
<proteinExistence type="predicted"/>
<sequence>MALPNNSANSCNDDNDIQLQLNYPWITKKRYSLKPALKKGENYLSQMIRAIVDYKVNNEDNQINFVIKAQISKAAYENDLFLREISVFKYVIPLAEELLKRVGDDTKFSARCYEANCDEYYLIFEDLIPLGYKNAERKNGLNMDKFRSTLSLLAKWHATTAVLMQTHNHIMRPFDDMFTTAMYESLVKTIIKKTSQFLTECVTGYDELARKLNILSDEMFHQIKKADERIPSEFSCLSHCDLWSNNIMFNDFLPFPMNALLIDFQMVHSGSPVLDICYLIFSSSETSMRETEFDYLLHYYHDQLSSVLNKLEYINRIPTLDDLQNEMLRRGAYGVPLGILGTIGRYDNDKDGLDMLTSESEENEII</sequence>
<dbReference type="Pfam" id="PF02958">
    <property type="entry name" value="EcKL"/>
    <property type="match status" value="1"/>
</dbReference>
<comment type="caution">
    <text evidence="2">The sequence shown here is derived from an EMBL/GenBank/DDBJ whole genome shotgun (WGS) entry which is preliminary data.</text>
</comment>
<name>A0A9Q0NF89_9DIPT</name>
<dbReference type="OrthoDB" id="411145at2759"/>
<organism evidence="2 3">
    <name type="scientific">Pseudolycoriella hygida</name>
    <dbReference type="NCBI Taxonomy" id="35572"/>
    <lineage>
        <taxon>Eukaryota</taxon>
        <taxon>Metazoa</taxon>
        <taxon>Ecdysozoa</taxon>
        <taxon>Arthropoda</taxon>
        <taxon>Hexapoda</taxon>
        <taxon>Insecta</taxon>
        <taxon>Pterygota</taxon>
        <taxon>Neoptera</taxon>
        <taxon>Endopterygota</taxon>
        <taxon>Diptera</taxon>
        <taxon>Nematocera</taxon>
        <taxon>Sciaroidea</taxon>
        <taxon>Sciaridae</taxon>
        <taxon>Pseudolycoriella</taxon>
    </lineage>
</organism>
<feature type="non-terminal residue" evidence="2">
    <location>
        <position position="1"/>
    </location>
</feature>
<reference evidence="2" key="1">
    <citation type="submission" date="2022-07" db="EMBL/GenBank/DDBJ databases">
        <authorList>
            <person name="Trinca V."/>
            <person name="Uliana J.V.C."/>
            <person name="Torres T.T."/>
            <person name="Ward R.J."/>
            <person name="Monesi N."/>
        </authorList>
    </citation>
    <scope>NUCLEOTIDE SEQUENCE</scope>
    <source>
        <strain evidence="2">HSMRA1968</strain>
        <tissue evidence="2">Whole embryos</tissue>
    </source>
</reference>
<protein>
    <recommendedName>
        <fullName evidence="1">CHK kinase-like domain-containing protein</fullName>
    </recommendedName>
</protein>
<dbReference type="AlphaFoldDB" id="A0A9Q0NF89"/>
<dbReference type="SUPFAM" id="SSF56112">
    <property type="entry name" value="Protein kinase-like (PK-like)"/>
    <property type="match status" value="1"/>
</dbReference>
<gene>
    <name evidence="2" type="ORF">Bhyg_04415</name>
</gene>
<evidence type="ECO:0000259" key="1">
    <source>
        <dbReference type="SMART" id="SM00587"/>
    </source>
</evidence>